<evidence type="ECO:0000313" key="5">
    <source>
        <dbReference type="EMBL" id="KAL1499218.1"/>
    </source>
</evidence>
<dbReference type="InterPro" id="IPR050962">
    <property type="entry name" value="Phosphate-bind_PstS"/>
</dbReference>
<reference evidence="5 6" key="1">
    <citation type="journal article" date="2024" name="Science">
        <title>Giant polyketide synthase enzymes in the biosynthesis of giant marine polyether toxins.</title>
        <authorList>
            <person name="Fallon T.R."/>
            <person name="Shende V.V."/>
            <person name="Wierzbicki I.H."/>
            <person name="Pendleton A.L."/>
            <person name="Watervoot N.F."/>
            <person name="Auber R.P."/>
            <person name="Gonzalez D.J."/>
            <person name="Wisecaver J.H."/>
            <person name="Moore B.S."/>
        </authorList>
    </citation>
    <scope>NUCLEOTIDE SEQUENCE [LARGE SCALE GENOMIC DNA]</scope>
    <source>
        <strain evidence="5 6">12B1</strain>
    </source>
</reference>
<feature type="chain" id="PRO_5044227808" description="PBP domain-containing protein" evidence="3">
    <location>
        <begin position="17"/>
        <end position="1104"/>
    </location>
</feature>
<evidence type="ECO:0000259" key="4">
    <source>
        <dbReference type="Pfam" id="PF12849"/>
    </source>
</evidence>
<evidence type="ECO:0000256" key="3">
    <source>
        <dbReference type="SAM" id="SignalP"/>
    </source>
</evidence>
<feature type="transmembrane region" description="Helical" evidence="2">
    <location>
        <begin position="921"/>
        <end position="943"/>
    </location>
</feature>
<dbReference type="Proteomes" id="UP001515480">
    <property type="component" value="Unassembled WGS sequence"/>
</dbReference>
<feature type="transmembrane region" description="Helical" evidence="2">
    <location>
        <begin position="811"/>
        <end position="830"/>
    </location>
</feature>
<name>A0AB34IFX2_PRYPA</name>
<dbReference type="PANTHER" id="PTHR42996">
    <property type="entry name" value="PHOSPHATE-BINDING PROTEIN PSTS"/>
    <property type="match status" value="1"/>
</dbReference>
<dbReference type="Pfam" id="PF12849">
    <property type="entry name" value="PBP_like_2"/>
    <property type="match status" value="1"/>
</dbReference>
<comment type="caution">
    <text evidence="5">The sequence shown here is derived from an EMBL/GenBank/DDBJ whole genome shotgun (WGS) entry which is preliminary data.</text>
</comment>
<feature type="domain" description="PBP" evidence="4">
    <location>
        <begin position="19"/>
        <end position="256"/>
    </location>
</feature>
<protein>
    <recommendedName>
        <fullName evidence="4">PBP domain-containing protein</fullName>
    </recommendedName>
</protein>
<dbReference type="InterPro" id="IPR024370">
    <property type="entry name" value="PBP_domain"/>
</dbReference>
<organism evidence="5 6">
    <name type="scientific">Prymnesium parvum</name>
    <name type="common">Toxic golden alga</name>
    <dbReference type="NCBI Taxonomy" id="97485"/>
    <lineage>
        <taxon>Eukaryota</taxon>
        <taxon>Haptista</taxon>
        <taxon>Haptophyta</taxon>
        <taxon>Prymnesiophyceae</taxon>
        <taxon>Prymnesiales</taxon>
        <taxon>Prymnesiaceae</taxon>
        <taxon>Prymnesium</taxon>
    </lineage>
</organism>
<accession>A0AB34IFX2</accession>
<comment type="similarity">
    <text evidence="1">Belongs to the PstS family.</text>
</comment>
<keyword evidence="2" id="KW-1133">Transmembrane helix</keyword>
<dbReference type="PANTHER" id="PTHR42996:SF1">
    <property type="entry name" value="PHOSPHATE-BINDING PROTEIN PSTS"/>
    <property type="match status" value="1"/>
</dbReference>
<evidence type="ECO:0000256" key="2">
    <source>
        <dbReference type="SAM" id="Phobius"/>
    </source>
</evidence>
<feature type="transmembrane region" description="Helical" evidence="2">
    <location>
        <begin position="864"/>
        <end position="887"/>
    </location>
</feature>
<evidence type="ECO:0000313" key="6">
    <source>
        <dbReference type="Proteomes" id="UP001515480"/>
    </source>
</evidence>
<dbReference type="Gene3D" id="3.40.190.10">
    <property type="entry name" value="Periplasmic binding protein-like II"/>
    <property type="match status" value="3"/>
</dbReference>
<keyword evidence="6" id="KW-1185">Reference proteome</keyword>
<feature type="transmembrane region" description="Helical" evidence="2">
    <location>
        <begin position="1032"/>
        <end position="1052"/>
    </location>
</feature>
<dbReference type="SUPFAM" id="SSF53850">
    <property type="entry name" value="Periplasmic binding protein-like II"/>
    <property type="match status" value="2"/>
</dbReference>
<feature type="signal peptide" evidence="3">
    <location>
        <begin position="1"/>
        <end position="16"/>
    </location>
</feature>
<keyword evidence="3" id="KW-0732">Signal</keyword>
<sequence length="1104" mass="119885">MGAIVLVGWSVLLAQGKITIRANGASFPDRLYIDAAYAYTFVNPQVEVSYVSTGSGKGKCRIMNFTEQCDVKTDGAHVAPLVIDWAGSDSLLRYPSNYEAYPDLQMYPAVAGAVVPIYNLAGRREGDPELLLTPRILAKIFGSDLVEGGILYWDDPSIVALNPALNASGVLTHTNIQVVVREESSGTTEIFTKALSDFDESFASRVGITSGASRWSPRVTKAGQNSGVAAVVLSTANSISYSVLAEANVLKLSKAEMLTVKFWRWFWTSPVVAELAVLHGFAPLPEVVKNVVLGSLLEDIRCNGRVVFEEVVQPTVYGMGSSLLSSLFSLFTPAYSAATDEATLVWSDACCDGSQGNVNIAAALEGVLSSTLLVGNLPSASQGFALVDHGCSYLDVQLRLSLPLLADILDGTASSWNDTALLPLNAWLADSPLATAATHIRLIGQPAESETMQNLLDLMRKYKPTISFATTFGASGSAIIEGSIERARHFPSPLDRKHKECTKFLSSLLCSQRGTSSYAYPLAPTVRSRALATPQSIAITPLIGSIQPLLKLVPLVVASGDEITPSAASLLECASDTFSPSAAGFNGRIILQSSNAPGCYPLAEAMVIMMRRHYSVDECMPQNVSKSLPVIVSEFASWLTSEPNRPPITTNGMAPLSGIHAHFDTLQLNSLCQYFDTDAAACADCPEASGNVAVFVVLLCTASLILGWLCFLLNTTNKRWQPVARTLRRTYHHAKKNVLSSGVVTKMKVALTFMQIVAALDSTYTIGMPDSWFQWTSILRVFGSIDWSGWIVPSTCLIGSGVSRRLLVRSLAPLILICIVPVVCAATTCFKRQLRSFKPHVDVTKATSCSASVKTSRDGFIRGLPASLVLAFCFTPSVSAVIFRAWYCVSFAFDKYEERRFLADDLSVQCDGSSEHNRILLIAWVMVAIWPIGMVVMYTALLLPCRHMLLDEAPESPLLKATSFLHRDYKPAYYWWEVVSLMQRTTLTGWLLLVDFNLQFIRILCALIVTIAFSVALLVCQPYKRQLDFAMASGAQLLLVCIFIGGIIMRLYEDIANDSAGSKELAFRFLGIHSSEEIAIIMILVALLMLVLLGLTVVGEELTP</sequence>
<feature type="transmembrane region" description="Helical" evidence="2">
    <location>
        <begin position="737"/>
        <end position="760"/>
    </location>
</feature>
<feature type="transmembrane region" description="Helical" evidence="2">
    <location>
        <begin position="999"/>
        <end position="1020"/>
    </location>
</feature>
<feature type="transmembrane region" description="Helical" evidence="2">
    <location>
        <begin position="1078"/>
        <end position="1098"/>
    </location>
</feature>
<keyword evidence="2" id="KW-0472">Membrane</keyword>
<feature type="transmembrane region" description="Helical" evidence="2">
    <location>
        <begin position="692"/>
        <end position="716"/>
    </location>
</feature>
<keyword evidence="2" id="KW-0812">Transmembrane</keyword>
<dbReference type="EMBL" id="JBGBPQ010000026">
    <property type="protein sequence ID" value="KAL1499218.1"/>
    <property type="molecule type" value="Genomic_DNA"/>
</dbReference>
<evidence type="ECO:0000256" key="1">
    <source>
        <dbReference type="ARBA" id="ARBA00008725"/>
    </source>
</evidence>
<gene>
    <name evidence="5" type="ORF">AB1Y20_013725</name>
</gene>
<dbReference type="AlphaFoldDB" id="A0AB34IFX2"/>
<proteinExistence type="inferred from homology"/>